<dbReference type="PANTHER" id="PTHR34582">
    <property type="entry name" value="UPF0702 TRANSMEMBRANE PROTEIN YCAP"/>
    <property type="match status" value="1"/>
</dbReference>
<evidence type="ECO:0008006" key="12">
    <source>
        <dbReference type="Google" id="ProtNLM"/>
    </source>
</evidence>
<dbReference type="PANTHER" id="PTHR34582:SF6">
    <property type="entry name" value="UPF0702 TRANSMEMBRANE PROTEIN YCAP"/>
    <property type="match status" value="1"/>
</dbReference>
<comment type="caution">
    <text evidence="10">The sequence shown here is derived from an EMBL/GenBank/DDBJ whole genome shotgun (WGS) entry which is preliminary data.</text>
</comment>
<dbReference type="Proteomes" id="UP001501736">
    <property type="component" value="Unassembled WGS sequence"/>
</dbReference>
<feature type="transmembrane region" description="Helical" evidence="7">
    <location>
        <begin position="68"/>
        <end position="88"/>
    </location>
</feature>
<feature type="domain" description="YetF C-terminal" evidence="8">
    <location>
        <begin position="91"/>
        <end position="161"/>
    </location>
</feature>
<dbReference type="EMBL" id="BAAAYG010000003">
    <property type="protein sequence ID" value="GAA3280912.1"/>
    <property type="molecule type" value="Genomic_DNA"/>
</dbReference>
<feature type="domain" description="YetF-like N-terminal transmembrane" evidence="9">
    <location>
        <begin position="15"/>
        <end position="87"/>
    </location>
</feature>
<evidence type="ECO:0000256" key="7">
    <source>
        <dbReference type="SAM" id="Phobius"/>
    </source>
</evidence>
<evidence type="ECO:0000313" key="10">
    <source>
        <dbReference type="EMBL" id="GAA3280912.1"/>
    </source>
</evidence>
<name>A0ABP6RAJ1_9MICC</name>
<dbReference type="Pfam" id="PF20730">
    <property type="entry name" value="YetF_N"/>
    <property type="match status" value="1"/>
</dbReference>
<keyword evidence="11" id="KW-1185">Reference proteome</keyword>
<evidence type="ECO:0000256" key="5">
    <source>
        <dbReference type="ARBA" id="ARBA00022989"/>
    </source>
</evidence>
<keyword evidence="3" id="KW-1003">Cell membrane</keyword>
<evidence type="ECO:0000256" key="2">
    <source>
        <dbReference type="ARBA" id="ARBA00006448"/>
    </source>
</evidence>
<feature type="transmembrane region" description="Helical" evidence="7">
    <location>
        <begin position="12"/>
        <end position="31"/>
    </location>
</feature>
<keyword evidence="6 7" id="KW-0472">Membrane</keyword>
<dbReference type="Gene3D" id="3.30.240.20">
    <property type="entry name" value="bsu07140 like domains"/>
    <property type="match status" value="1"/>
</dbReference>
<gene>
    <name evidence="10" type="ORF">GCM10020260_05660</name>
</gene>
<evidence type="ECO:0000256" key="4">
    <source>
        <dbReference type="ARBA" id="ARBA00022692"/>
    </source>
</evidence>
<evidence type="ECO:0000259" key="8">
    <source>
        <dbReference type="Pfam" id="PF04239"/>
    </source>
</evidence>
<comment type="similarity">
    <text evidence="2">Belongs to the UPF0702 family.</text>
</comment>
<evidence type="ECO:0000256" key="6">
    <source>
        <dbReference type="ARBA" id="ARBA00023136"/>
    </source>
</evidence>
<dbReference type="InterPro" id="IPR023090">
    <property type="entry name" value="UPF0702_alpha/beta_dom_sf"/>
</dbReference>
<feature type="transmembrane region" description="Helical" evidence="7">
    <location>
        <begin position="43"/>
        <end position="62"/>
    </location>
</feature>
<organism evidence="10 11">
    <name type="scientific">Nesterenkonia halobia</name>
    <dbReference type="NCBI Taxonomy" id="37922"/>
    <lineage>
        <taxon>Bacteria</taxon>
        <taxon>Bacillati</taxon>
        <taxon>Actinomycetota</taxon>
        <taxon>Actinomycetes</taxon>
        <taxon>Micrococcales</taxon>
        <taxon>Micrococcaceae</taxon>
        <taxon>Nesterenkonia</taxon>
    </lineage>
</organism>
<sequence length="181" mass="19917">MDLSFFWQGWYPITHTAVILIAGYVTLVLILRVSGPRTMTSMTPVDIVVAVTMGSAFGRSITASEVPLSQVVFALVLLVLMQWLFAWVRRRSSRARRLLDAPPVLLYYRGQFQRGAMRSHQVVDDDIYTAARRSGRGDLADVAAVILQQDGSLGVVATGAAGDETTFMPYVGKKDLHRNSG</sequence>
<dbReference type="RefSeq" id="WP_344717970.1">
    <property type="nucleotide sequence ID" value="NZ_BAAAYG010000003.1"/>
</dbReference>
<dbReference type="Pfam" id="PF04239">
    <property type="entry name" value="DUF421"/>
    <property type="match status" value="1"/>
</dbReference>
<comment type="subcellular location">
    <subcellularLocation>
        <location evidence="1">Cell membrane</location>
        <topology evidence="1">Multi-pass membrane protein</topology>
    </subcellularLocation>
</comment>
<evidence type="ECO:0000256" key="1">
    <source>
        <dbReference type="ARBA" id="ARBA00004651"/>
    </source>
</evidence>
<dbReference type="InterPro" id="IPR048454">
    <property type="entry name" value="YetF_N"/>
</dbReference>
<proteinExistence type="inferred from homology"/>
<evidence type="ECO:0000259" key="9">
    <source>
        <dbReference type="Pfam" id="PF20730"/>
    </source>
</evidence>
<dbReference type="InterPro" id="IPR007353">
    <property type="entry name" value="DUF421"/>
</dbReference>
<keyword evidence="4 7" id="KW-0812">Transmembrane</keyword>
<evidence type="ECO:0000256" key="3">
    <source>
        <dbReference type="ARBA" id="ARBA00022475"/>
    </source>
</evidence>
<keyword evidence="5 7" id="KW-1133">Transmembrane helix</keyword>
<protein>
    <recommendedName>
        <fullName evidence="12">DUF421 domain-containing protein</fullName>
    </recommendedName>
</protein>
<reference evidence="11" key="1">
    <citation type="journal article" date="2019" name="Int. J. Syst. Evol. Microbiol.">
        <title>The Global Catalogue of Microorganisms (GCM) 10K type strain sequencing project: providing services to taxonomists for standard genome sequencing and annotation.</title>
        <authorList>
            <consortium name="The Broad Institute Genomics Platform"/>
            <consortium name="The Broad Institute Genome Sequencing Center for Infectious Disease"/>
            <person name="Wu L."/>
            <person name="Ma J."/>
        </authorList>
    </citation>
    <scope>NUCLEOTIDE SEQUENCE [LARGE SCALE GENOMIC DNA]</scope>
    <source>
        <strain evidence="11">JCM 11483</strain>
    </source>
</reference>
<accession>A0ABP6RAJ1</accession>
<evidence type="ECO:0000313" key="11">
    <source>
        <dbReference type="Proteomes" id="UP001501736"/>
    </source>
</evidence>